<dbReference type="Pfam" id="PF05630">
    <property type="entry name" value="NPP1"/>
    <property type="match status" value="1"/>
</dbReference>
<evidence type="ECO:0000256" key="3">
    <source>
        <dbReference type="ARBA" id="ARBA00022525"/>
    </source>
</evidence>
<name>A0A0P1ACH5_PLAHL</name>
<feature type="signal peptide" evidence="5">
    <location>
        <begin position="1"/>
        <end position="19"/>
    </location>
</feature>
<keyword evidence="4" id="KW-0843">Virulence</keyword>
<feature type="chain" id="PRO_5006058562" evidence="5">
    <location>
        <begin position="20"/>
        <end position="260"/>
    </location>
</feature>
<dbReference type="InterPro" id="IPR008701">
    <property type="entry name" value="NPP1"/>
</dbReference>
<evidence type="ECO:0000313" key="6">
    <source>
        <dbReference type="EMBL" id="CEG38045.1"/>
    </source>
</evidence>
<dbReference type="PIRSF" id="PIRSF029958">
    <property type="entry name" value="Necrosis-inducing_protein"/>
    <property type="match status" value="1"/>
</dbReference>
<dbReference type="STRING" id="4781.A0A0P1ACH5"/>
<dbReference type="Proteomes" id="UP000054928">
    <property type="component" value="Unassembled WGS sequence"/>
</dbReference>
<dbReference type="OrthoDB" id="147163at2759"/>
<organism evidence="6 7">
    <name type="scientific">Plasmopara halstedii</name>
    <name type="common">Downy mildew of sunflower</name>
    <dbReference type="NCBI Taxonomy" id="4781"/>
    <lineage>
        <taxon>Eukaryota</taxon>
        <taxon>Sar</taxon>
        <taxon>Stramenopiles</taxon>
        <taxon>Oomycota</taxon>
        <taxon>Peronosporomycetes</taxon>
        <taxon>Peronosporales</taxon>
        <taxon>Peronosporaceae</taxon>
        <taxon>Plasmopara</taxon>
    </lineage>
</organism>
<comment type="subcellular location">
    <subcellularLocation>
        <location evidence="1">Secreted</location>
    </subcellularLocation>
</comment>
<dbReference type="GO" id="GO:0005576">
    <property type="term" value="C:extracellular region"/>
    <property type="evidence" value="ECO:0007669"/>
    <property type="project" value="UniProtKB-SubCell"/>
</dbReference>
<keyword evidence="7" id="KW-1185">Reference proteome</keyword>
<dbReference type="RefSeq" id="XP_024574414.1">
    <property type="nucleotide sequence ID" value="XM_024723438.1"/>
</dbReference>
<dbReference type="OMA" id="AWINGVW"/>
<dbReference type="PANTHER" id="PTHR33657">
    <property type="entry name" value="DOMAIN PROTEIN, PUTATIVE (AFU_ORTHOLOGUE AFUA_5G00600)-RELATED"/>
    <property type="match status" value="1"/>
</dbReference>
<reference evidence="7" key="1">
    <citation type="submission" date="2014-09" db="EMBL/GenBank/DDBJ databases">
        <authorList>
            <person name="Sharma Rahul"/>
            <person name="Thines Marco"/>
        </authorList>
    </citation>
    <scope>NUCLEOTIDE SEQUENCE [LARGE SCALE GENOMIC DNA]</scope>
</reference>
<evidence type="ECO:0000256" key="5">
    <source>
        <dbReference type="SAM" id="SignalP"/>
    </source>
</evidence>
<accession>A0A0P1ACH5</accession>
<evidence type="ECO:0000256" key="2">
    <source>
        <dbReference type="ARBA" id="ARBA00009520"/>
    </source>
</evidence>
<sequence length="260" mass="29703">MSIVSFFSFAVLMVSMIQAQTQNQENLKVTDQQEQLTADWQPKTIPYDQVRGFRQPKPTTISQQVALTFKPQLDIVTGCLPYPAVNRLGETSGGLPKDADTETKCHGSQFNSQVYGRSTWFNDVWVMMFSWYFPKDSPFPLLGHRHDWENVVIFIDSPKVPLPKILGCSMSYHSEYIKFAPCPTFATNGTSVKVKYEDSFPLNHALNVTEKEGTFQDLIMWNQLPPIVRKSLNDTDFGSANVPMNDWNFLKKVEEAWPFT</sequence>
<evidence type="ECO:0000256" key="1">
    <source>
        <dbReference type="ARBA" id="ARBA00004613"/>
    </source>
</evidence>
<dbReference type="EMBL" id="CCYD01000291">
    <property type="protein sequence ID" value="CEG38045.1"/>
    <property type="molecule type" value="Genomic_DNA"/>
</dbReference>
<comment type="similarity">
    <text evidence="2">Belongs to the Necrosis inducing protein (NPP1) family.</text>
</comment>
<evidence type="ECO:0000313" key="7">
    <source>
        <dbReference type="Proteomes" id="UP000054928"/>
    </source>
</evidence>
<evidence type="ECO:0000256" key="4">
    <source>
        <dbReference type="ARBA" id="ARBA00023026"/>
    </source>
</evidence>
<dbReference type="GeneID" id="36401139"/>
<keyword evidence="3" id="KW-0964">Secreted</keyword>
<keyword evidence="5" id="KW-0732">Signal</keyword>
<proteinExistence type="inferred from homology"/>
<dbReference type="AlphaFoldDB" id="A0A0P1ACH5"/>
<dbReference type="PANTHER" id="PTHR33657:SF8">
    <property type="entry name" value="DOMAIN PROTEIN, PUTATIVE (AFU_ORTHOLOGUE AFUA_5G00600)-RELATED"/>
    <property type="match status" value="1"/>
</dbReference>
<protein>
    <submittedName>
        <fullName evidence="6">RxLR-like protein</fullName>
    </submittedName>
</protein>